<dbReference type="AlphaFoldDB" id="A0A835Y5L7"/>
<evidence type="ECO:0000256" key="1">
    <source>
        <dbReference type="SAM" id="MobiDB-lite"/>
    </source>
</evidence>
<comment type="caution">
    <text evidence="2">The sequence shown here is derived from an EMBL/GenBank/DDBJ whole genome shotgun (WGS) entry which is preliminary data.</text>
</comment>
<dbReference type="EMBL" id="JAEHOE010000024">
    <property type="protein sequence ID" value="KAG2495547.1"/>
    <property type="molecule type" value="Genomic_DNA"/>
</dbReference>
<reference evidence="2" key="1">
    <citation type="journal article" date="2020" name="bioRxiv">
        <title>Comparative genomics of Chlamydomonas.</title>
        <authorList>
            <person name="Craig R.J."/>
            <person name="Hasan A.R."/>
            <person name="Ness R.W."/>
            <person name="Keightley P.D."/>
        </authorList>
    </citation>
    <scope>NUCLEOTIDE SEQUENCE</scope>
    <source>
        <strain evidence="2">CCAP 11/70</strain>
    </source>
</reference>
<feature type="compositionally biased region" description="Low complexity" evidence="1">
    <location>
        <begin position="585"/>
        <end position="630"/>
    </location>
</feature>
<evidence type="ECO:0000313" key="2">
    <source>
        <dbReference type="EMBL" id="KAG2495547.1"/>
    </source>
</evidence>
<keyword evidence="3" id="KW-1185">Reference proteome</keyword>
<feature type="compositionally biased region" description="Polar residues" evidence="1">
    <location>
        <begin position="389"/>
        <end position="406"/>
    </location>
</feature>
<feature type="compositionally biased region" description="Low complexity" evidence="1">
    <location>
        <begin position="441"/>
        <end position="462"/>
    </location>
</feature>
<sequence length="703" mass="68359">MVRMTYHLEAPAARAPVNPNLAFAAAAAARASWSSQPRIPEIDLWGDEPTTAADAGGFDAAAFVAEASAAAANTSYAAAAYIAHPGASAAVPKGGPPAKFGDIFAGVMAGPSPDDPRGSRTVNLVARASVLYRAADEPEYIGNSLSAGSSFVPSVSNVADQLAARRQRMGLMDPAAAAVGPSGPGGGKGSSRHSLSFATSLQGGEDGEPGEAADGLGRRGSTLSSAPGAGRLGTVTTAALLQGGADSDAEAGEGDGDGGGGDRDGCLVLPVLRTLLQMNDGGQPGMPGRSGSGPLSPGSPSRQSSTPLSRGHGVNSPLSRQASTASPGGASPTRRRGGSTGAGPPGPGGPNEGPARLTRGPSRPSRLALPDDDEPSSGRADGGYHRAKSFSNSPLSPMAGRTTSSHLRAVTSVGMASPHAPHPHAQPQASPHPNAPPPGLASPASAVSGPSPGSGGAPTPASRRGVGTSHASPSPSPSPGSTKARLLSWTSKSGVSKWFGGRGHGATDGAPDGSNGAAASTGSPKELTLSPSVTGYTAPAASVQSPPVALPLPPIDLGRRRPETAGDSPLSPVARGSPAQPAFTAPGGSASLSPAAAGGPSHRGGPAAAAATTPGGGASSSAQHAQPSSPLAHRGSNPGIVPGGGPLPRSSNPGIGAVPSPRASRSGLAPGPRGHAATERDASGVALLEMTETPLSPRPAEVG</sequence>
<feature type="compositionally biased region" description="Polar residues" evidence="1">
    <location>
        <begin position="316"/>
        <end position="325"/>
    </location>
</feature>
<dbReference type="Proteomes" id="UP000612055">
    <property type="component" value="Unassembled WGS sequence"/>
</dbReference>
<feature type="region of interest" description="Disordered" evidence="1">
    <location>
        <begin position="175"/>
        <end position="231"/>
    </location>
</feature>
<feature type="compositionally biased region" description="Low complexity" evidence="1">
    <location>
        <begin position="292"/>
        <end position="305"/>
    </location>
</feature>
<feature type="compositionally biased region" description="Polar residues" evidence="1">
    <location>
        <begin position="192"/>
        <end position="202"/>
    </location>
</feature>
<gene>
    <name evidence="2" type="ORF">HYH03_006490</name>
</gene>
<evidence type="ECO:0000313" key="3">
    <source>
        <dbReference type="Proteomes" id="UP000612055"/>
    </source>
</evidence>
<feature type="compositionally biased region" description="Polar residues" evidence="1">
    <location>
        <begin position="517"/>
        <end position="535"/>
    </location>
</feature>
<feature type="compositionally biased region" description="Low complexity" evidence="1">
    <location>
        <begin position="416"/>
        <end position="432"/>
    </location>
</feature>
<organism evidence="2 3">
    <name type="scientific">Edaphochlamys debaryana</name>
    <dbReference type="NCBI Taxonomy" id="47281"/>
    <lineage>
        <taxon>Eukaryota</taxon>
        <taxon>Viridiplantae</taxon>
        <taxon>Chlorophyta</taxon>
        <taxon>core chlorophytes</taxon>
        <taxon>Chlorophyceae</taxon>
        <taxon>CS clade</taxon>
        <taxon>Chlamydomonadales</taxon>
        <taxon>Chlamydomonadales incertae sedis</taxon>
        <taxon>Edaphochlamys</taxon>
    </lineage>
</organism>
<feature type="compositionally biased region" description="Acidic residues" evidence="1">
    <location>
        <begin position="247"/>
        <end position="256"/>
    </location>
</feature>
<accession>A0A835Y5L7</accession>
<feature type="region of interest" description="Disordered" evidence="1">
    <location>
        <begin position="245"/>
        <end position="682"/>
    </location>
</feature>
<feature type="compositionally biased region" description="Low complexity" evidence="1">
    <location>
        <begin position="538"/>
        <end position="547"/>
    </location>
</feature>
<name>A0A835Y5L7_9CHLO</name>
<feature type="compositionally biased region" description="Gly residues" evidence="1">
    <location>
        <begin position="282"/>
        <end position="291"/>
    </location>
</feature>
<protein>
    <submittedName>
        <fullName evidence="2">Uncharacterized protein</fullName>
    </submittedName>
</protein>
<proteinExistence type="predicted"/>